<evidence type="ECO:0000256" key="2">
    <source>
        <dbReference type="PROSITE-ProRule" id="PRU00176"/>
    </source>
</evidence>
<evidence type="ECO:0000256" key="1">
    <source>
        <dbReference type="ARBA" id="ARBA00022884"/>
    </source>
</evidence>
<organism evidence="5 6">
    <name type="scientific">Ilex paraguariensis</name>
    <name type="common">yerba mate</name>
    <dbReference type="NCBI Taxonomy" id="185542"/>
    <lineage>
        <taxon>Eukaryota</taxon>
        <taxon>Viridiplantae</taxon>
        <taxon>Streptophyta</taxon>
        <taxon>Embryophyta</taxon>
        <taxon>Tracheophyta</taxon>
        <taxon>Spermatophyta</taxon>
        <taxon>Magnoliopsida</taxon>
        <taxon>eudicotyledons</taxon>
        <taxon>Gunneridae</taxon>
        <taxon>Pentapetalae</taxon>
        <taxon>asterids</taxon>
        <taxon>campanulids</taxon>
        <taxon>Aquifoliales</taxon>
        <taxon>Aquifoliaceae</taxon>
        <taxon>Ilex</taxon>
    </lineage>
</organism>
<dbReference type="SMART" id="SM00360">
    <property type="entry name" value="RRM"/>
    <property type="match status" value="1"/>
</dbReference>
<dbReference type="EMBL" id="CAUOFW020001770">
    <property type="protein sequence ID" value="CAK9148597.1"/>
    <property type="molecule type" value="Genomic_DNA"/>
</dbReference>
<evidence type="ECO:0000313" key="6">
    <source>
        <dbReference type="Proteomes" id="UP001642360"/>
    </source>
</evidence>
<evidence type="ECO:0000259" key="4">
    <source>
        <dbReference type="PROSITE" id="PS50102"/>
    </source>
</evidence>
<dbReference type="InterPro" id="IPR000504">
    <property type="entry name" value="RRM_dom"/>
</dbReference>
<name>A0ABC8RUR2_9AQUA</name>
<keyword evidence="6" id="KW-1185">Reference proteome</keyword>
<dbReference type="Proteomes" id="UP001642360">
    <property type="component" value="Unassembled WGS sequence"/>
</dbReference>
<dbReference type="PROSITE" id="PS50102">
    <property type="entry name" value="RRM"/>
    <property type="match status" value="1"/>
</dbReference>
<proteinExistence type="predicted"/>
<accession>A0ABC8RUR2</accession>
<dbReference type="InterPro" id="IPR035979">
    <property type="entry name" value="RBD_domain_sf"/>
</dbReference>
<protein>
    <recommendedName>
        <fullName evidence="4">RRM domain-containing protein</fullName>
    </recommendedName>
</protein>
<dbReference type="Pfam" id="PF00076">
    <property type="entry name" value="RRM_1"/>
    <property type="match status" value="1"/>
</dbReference>
<dbReference type="CDD" id="cd00590">
    <property type="entry name" value="RRM_SF"/>
    <property type="match status" value="1"/>
</dbReference>
<dbReference type="GO" id="GO:0003723">
    <property type="term" value="F:RNA binding"/>
    <property type="evidence" value="ECO:0007669"/>
    <property type="project" value="UniProtKB-UniRule"/>
</dbReference>
<feature type="region of interest" description="Disordered" evidence="3">
    <location>
        <begin position="1"/>
        <end position="22"/>
    </location>
</feature>
<evidence type="ECO:0000256" key="3">
    <source>
        <dbReference type="SAM" id="MobiDB-lite"/>
    </source>
</evidence>
<dbReference type="AlphaFoldDB" id="A0ABC8RUR2"/>
<sequence length="118" mass="13021">MKPSHNPKDPDEPETPSNNLWVGNLSSEVTDSDLMSLFENHGALDGIASYTARSFAFVYFRRIEDAKSAKEALQGVVLKGHAIKIDFAKPPGKWTGFTMLPFLLPYYSPFMGGVQIVA</sequence>
<feature type="compositionally biased region" description="Basic and acidic residues" evidence="3">
    <location>
        <begin position="1"/>
        <end position="10"/>
    </location>
</feature>
<dbReference type="SUPFAM" id="SSF54928">
    <property type="entry name" value="RNA-binding domain, RBD"/>
    <property type="match status" value="1"/>
</dbReference>
<keyword evidence="1 2" id="KW-0694">RNA-binding</keyword>
<feature type="domain" description="RRM" evidence="4">
    <location>
        <begin position="18"/>
        <end position="90"/>
    </location>
</feature>
<evidence type="ECO:0000313" key="5">
    <source>
        <dbReference type="EMBL" id="CAK9148597.1"/>
    </source>
</evidence>
<dbReference type="Gene3D" id="3.30.70.330">
    <property type="match status" value="1"/>
</dbReference>
<reference evidence="5 6" key="1">
    <citation type="submission" date="2024-02" db="EMBL/GenBank/DDBJ databases">
        <authorList>
            <person name="Vignale AGUSTIN F."/>
            <person name="Sosa J E."/>
            <person name="Modenutti C."/>
        </authorList>
    </citation>
    <scope>NUCLEOTIDE SEQUENCE [LARGE SCALE GENOMIC DNA]</scope>
</reference>
<dbReference type="PANTHER" id="PTHR23189">
    <property type="entry name" value="RNA RECOGNITION MOTIF-CONTAINING"/>
    <property type="match status" value="1"/>
</dbReference>
<gene>
    <name evidence="5" type="ORF">ILEXP_LOCUS16560</name>
</gene>
<comment type="caution">
    <text evidence="5">The sequence shown here is derived from an EMBL/GenBank/DDBJ whole genome shotgun (WGS) entry which is preliminary data.</text>
</comment>
<dbReference type="InterPro" id="IPR012677">
    <property type="entry name" value="Nucleotide-bd_a/b_plait_sf"/>
</dbReference>
<dbReference type="FunFam" id="3.30.70.330:FF:000415">
    <property type="entry name" value="Flowering time control protein FPA"/>
    <property type="match status" value="1"/>
</dbReference>